<keyword evidence="3" id="KW-1185">Reference proteome</keyword>
<reference evidence="2 3" key="1">
    <citation type="submission" date="2023-07" db="EMBL/GenBank/DDBJ databases">
        <title>Comparative genomics of wheat-associated soil bacteria to identify genetic determinants of phenazine resistance.</title>
        <authorList>
            <person name="Mouncey N."/>
        </authorList>
    </citation>
    <scope>NUCLEOTIDE SEQUENCE [LARGE SCALE GENOMIC DNA]</scope>
    <source>
        <strain evidence="2 3">B2I6</strain>
    </source>
</reference>
<dbReference type="EMBL" id="JAUSWV010000002">
    <property type="protein sequence ID" value="MDQ0578467.1"/>
    <property type="molecule type" value="Genomic_DNA"/>
</dbReference>
<accession>A0ABU0NH69</accession>
<evidence type="ECO:0000313" key="3">
    <source>
        <dbReference type="Proteomes" id="UP001230654"/>
    </source>
</evidence>
<dbReference type="Proteomes" id="UP001230654">
    <property type="component" value="Unassembled WGS sequence"/>
</dbReference>
<gene>
    <name evidence="2" type="ORF">QF030_000645</name>
</gene>
<name>A0ABU0NH69_STRRH</name>
<feature type="compositionally biased region" description="Low complexity" evidence="1">
    <location>
        <begin position="99"/>
        <end position="115"/>
    </location>
</feature>
<comment type="caution">
    <text evidence="2">The sequence shown here is derived from an EMBL/GenBank/DDBJ whole genome shotgun (WGS) entry which is preliminary data.</text>
</comment>
<evidence type="ECO:0000256" key="1">
    <source>
        <dbReference type="SAM" id="MobiDB-lite"/>
    </source>
</evidence>
<proteinExistence type="predicted"/>
<organism evidence="2 3">
    <name type="scientific">Streptomyces rishiriensis</name>
    <dbReference type="NCBI Taxonomy" id="68264"/>
    <lineage>
        <taxon>Bacteria</taxon>
        <taxon>Bacillati</taxon>
        <taxon>Actinomycetota</taxon>
        <taxon>Actinomycetes</taxon>
        <taxon>Kitasatosporales</taxon>
        <taxon>Streptomycetaceae</taxon>
        <taxon>Streptomyces</taxon>
    </lineage>
</organism>
<sequence length="115" mass="12335">MVADQYTAAHAVGISQRTVERYIKDQIRRSRADLAQRLEDAVRARWQPRVRELARRQAATTTGLVITSGRGSAIPPRPAPPPTLASGTSPGPCLRRTRPASSARTTLASASSSCA</sequence>
<evidence type="ECO:0000313" key="2">
    <source>
        <dbReference type="EMBL" id="MDQ0578467.1"/>
    </source>
</evidence>
<feature type="region of interest" description="Disordered" evidence="1">
    <location>
        <begin position="57"/>
        <end position="115"/>
    </location>
</feature>
<protein>
    <submittedName>
        <fullName evidence="2">Uncharacterized protein</fullName>
    </submittedName>
</protein>